<evidence type="ECO:0000256" key="10">
    <source>
        <dbReference type="PROSITE-ProRule" id="PRU10141"/>
    </source>
</evidence>
<keyword evidence="4 10" id="KW-0067">ATP-binding</keyword>
<comment type="catalytic activity">
    <reaction evidence="9">
        <text>L-tyrosyl-[protein] + ATP = O-phospho-L-tyrosyl-[protein] + ADP + H(+)</text>
        <dbReference type="Rhea" id="RHEA:10596"/>
        <dbReference type="Rhea" id="RHEA-COMP:10136"/>
        <dbReference type="Rhea" id="RHEA-COMP:20101"/>
        <dbReference type="ChEBI" id="CHEBI:15378"/>
        <dbReference type="ChEBI" id="CHEBI:30616"/>
        <dbReference type="ChEBI" id="CHEBI:46858"/>
        <dbReference type="ChEBI" id="CHEBI:61978"/>
        <dbReference type="ChEBI" id="CHEBI:456216"/>
        <dbReference type="EC" id="2.7.12.2"/>
    </reaction>
</comment>
<sequence>MNMENQKYQEMQNNENENITPTTIKTQDGHSKKEHFRSRMKTQLTIANGFSLKQKLRSQQTVDLSMNKLDSPQDEYSFQYEELEKIGEGSHSIVKKCLNKLNNKMYAVKIIRTDDLEIINQAKTEYQIVKELNHDNILKVFEMFVNEKTGYVRLITEYSDAITLKQFIEKSFNKRLTEQISSKITIQILSALSYLHQNKIVHRDIKPSNILIHPESLRVTLIDFGISRFFNDSHELCTPTGTPLYKAPEMIRGDPYNETADCWSLGITLFEMLTGLKPFNYTYRENEMIIKMENQSFTNNQKYKSLSQQAQDLLKQLLNPNLNNRIQPQEGLKHPFVYRNVQENQILSSQDLNIRFSSICELTPPKKDLQNESQNCYSNQNLSCQYSKTSKRLTYSCGKNSHSFTDYLNTLNKQFTPLKNNKNIMNYSPQTMKQHTTSKFDSQKSVLSTISNITLLRQKQIN</sequence>
<dbReference type="InterPro" id="IPR011009">
    <property type="entry name" value="Kinase-like_dom_sf"/>
</dbReference>
<dbReference type="PANTHER" id="PTHR48013">
    <property type="entry name" value="DUAL SPECIFICITY MITOGEN-ACTIVATED PROTEIN KINASE KINASE 5-RELATED"/>
    <property type="match status" value="1"/>
</dbReference>
<comment type="catalytic activity">
    <reaction evidence="8">
        <text>L-threonyl-[protein] + ATP = O-phospho-L-threonyl-[protein] + ADP + H(+)</text>
        <dbReference type="Rhea" id="RHEA:46608"/>
        <dbReference type="Rhea" id="RHEA-COMP:11060"/>
        <dbReference type="Rhea" id="RHEA-COMP:11605"/>
        <dbReference type="ChEBI" id="CHEBI:15378"/>
        <dbReference type="ChEBI" id="CHEBI:30013"/>
        <dbReference type="ChEBI" id="CHEBI:30616"/>
        <dbReference type="ChEBI" id="CHEBI:61977"/>
        <dbReference type="ChEBI" id="CHEBI:456216"/>
        <dbReference type="EC" id="2.7.12.2"/>
    </reaction>
</comment>
<evidence type="ECO:0000313" key="14">
    <source>
        <dbReference type="EMBL" id="EAS06527.2"/>
    </source>
</evidence>
<reference evidence="15" key="1">
    <citation type="journal article" date="2006" name="PLoS Biol.">
        <title>Macronuclear genome sequence of the ciliate Tetrahymena thermophila, a model eukaryote.</title>
        <authorList>
            <person name="Eisen J.A."/>
            <person name="Coyne R.S."/>
            <person name="Wu M."/>
            <person name="Wu D."/>
            <person name="Thiagarajan M."/>
            <person name="Wortman J.R."/>
            <person name="Badger J.H."/>
            <person name="Ren Q."/>
            <person name="Amedeo P."/>
            <person name="Jones K.M."/>
            <person name="Tallon L.J."/>
            <person name="Delcher A.L."/>
            <person name="Salzberg S.L."/>
            <person name="Silva J.C."/>
            <person name="Haas B.J."/>
            <person name="Majoros W.H."/>
            <person name="Farzad M."/>
            <person name="Carlton J.M."/>
            <person name="Smith R.K. Jr."/>
            <person name="Garg J."/>
            <person name="Pearlman R.E."/>
            <person name="Karrer K.M."/>
            <person name="Sun L."/>
            <person name="Manning G."/>
            <person name="Elde N.C."/>
            <person name="Turkewitz A.P."/>
            <person name="Asai D.J."/>
            <person name="Wilkes D.E."/>
            <person name="Wang Y."/>
            <person name="Cai H."/>
            <person name="Collins K."/>
            <person name="Stewart B.A."/>
            <person name="Lee S.R."/>
            <person name="Wilamowska K."/>
            <person name="Weinberg Z."/>
            <person name="Ruzzo W.L."/>
            <person name="Wloga D."/>
            <person name="Gaertig J."/>
            <person name="Frankel J."/>
            <person name="Tsao C.-C."/>
            <person name="Gorovsky M.A."/>
            <person name="Keeling P.J."/>
            <person name="Waller R.F."/>
            <person name="Patron N.J."/>
            <person name="Cherry J.M."/>
            <person name="Stover N.A."/>
            <person name="Krieger C.J."/>
            <person name="del Toro C."/>
            <person name="Ryder H.F."/>
            <person name="Williamson S.C."/>
            <person name="Barbeau R.A."/>
            <person name="Hamilton E.P."/>
            <person name="Orias E."/>
        </authorList>
    </citation>
    <scope>NUCLEOTIDE SEQUENCE [LARGE SCALE GENOMIC DNA]</scope>
    <source>
        <strain evidence="15">SB210</strain>
    </source>
</reference>
<dbReference type="PROSITE" id="PS50011">
    <property type="entry name" value="PROTEIN_KINASE_DOM"/>
    <property type="match status" value="1"/>
</dbReference>
<evidence type="ECO:0000256" key="11">
    <source>
        <dbReference type="RuleBase" id="RU000304"/>
    </source>
</evidence>
<dbReference type="OrthoDB" id="6513151at2759"/>
<dbReference type="EMBL" id="GG662285">
    <property type="protein sequence ID" value="EAS06527.2"/>
    <property type="molecule type" value="Genomic_DNA"/>
</dbReference>
<evidence type="ECO:0000256" key="1">
    <source>
        <dbReference type="ARBA" id="ARBA00022679"/>
    </source>
</evidence>
<evidence type="ECO:0000259" key="13">
    <source>
        <dbReference type="PROSITE" id="PS50011"/>
    </source>
</evidence>
<dbReference type="STRING" id="312017.Q24FD1"/>
<dbReference type="InterPro" id="IPR008271">
    <property type="entry name" value="Ser/Thr_kinase_AS"/>
</dbReference>
<keyword evidence="1" id="KW-0808">Transferase</keyword>
<organism evidence="14 15">
    <name type="scientific">Tetrahymena thermophila (strain SB210)</name>
    <dbReference type="NCBI Taxonomy" id="312017"/>
    <lineage>
        <taxon>Eukaryota</taxon>
        <taxon>Sar</taxon>
        <taxon>Alveolata</taxon>
        <taxon>Ciliophora</taxon>
        <taxon>Intramacronucleata</taxon>
        <taxon>Oligohymenophorea</taxon>
        <taxon>Hymenostomatida</taxon>
        <taxon>Tetrahymenina</taxon>
        <taxon>Tetrahymenidae</taxon>
        <taxon>Tetrahymena</taxon>
    </lineage>
</organism>
<gene>
    <name evidence="14" type="ORF">TTHERM_00865320</name>
</gene>
<evidence type="ECO:0000256" key="8">
    <source>
        <dbReference type="ARBA" id="ARBA00049299"/>
    </source>
</evidence>
<evidence type="ECO:0000256" key="3">
    <source>
        <dbReference type="ARBA" id="ARBA00022777"/>
    </source>
</evidence>
<keyword evidence="2 10" id="KW-0547">Nucleotide-binding</keyword>
<dbReference type="AlphaFoldDB" id="Q24FD1"/>
<dbReference type="HOGENOM" id="CLU_545754_0_0_1"/>
<dbReference type="RefSeq" id="XP_001026772.2">
    <property type="nucleotide sequence ID" value="XM_001026772.2"/>
</dbReference>
<dbReference type="GO" id="GO:0004674">
    <property type="term" value="F:protein serine/threonine kinase activity"/>
    <property type="evidence" value="ECO:0007669"/>
    <property type="project" value="UniProtKB-KW"/>
</dbReference>
<dbReference type="eggNOG" id="KOG0581">
    <property type="taxonomic scope" value="Eukaryota"/>
</dbReference>
<dbReference type="GO" id="GO:0005524">
    <property type="term" value="F:ATP binding"/>
    <property type="evidence" value="ECO:0007669"/>
    <property type="project" value="UniProtKB-UniRule"/>
</dbReference>
<evidence type="ECO:0000313" key="15">
    <source>
        <dbReference type="Proteomes" id="UP000009168"/>
    </source>
</evidence>
<keyword evidence="11" id="KW-0723">Serine/threonine-protein kinase</keyword>
<feature type="domain" description="Protein kinase" evidence="13">
    <location>
        <begin position="80"/>
        <end position="337"/>
    </location>
</feature>
<evidence type="ECO:0000256" key="9">
    <source>
        <dbReference type="ARBA" id="ARBA00051693"/>
    </source>
</evidence>
<evidence type="ECO:0000256" key="2">
    <source>
        <dbReference type="ARBA" id="ARBA00022741"/>
    </source>
</evidence>
<keyword evidence="3 14" id="KW-0418">Kinase</keyword>
<comment type="catalytic activity">
    <reaction evidence="7">
        <text>L-seryl-[protein] + ATP = O-phospho-L-seryl-[protein] + ADP + H(+)</text>
        <dbReference type="Rhea" id="RHEA:17989"/>
        <dbReference type="Rhea" id="RHEA-COMP:9863"/>
        <dbReference type="Rhea" id="RHEA-COMP:11604"/>
        <dbReference type="ChEBI" id="CHEBI:15378"/>
        <dbReference type="ChEBI" id="CHEBI:29999"/>
        <dbReference type="ChEBI" id="CHEBI:30616"/>
        <dbReference type="ChEBI" id="CHEBI:83421"/>
        <dbReference type="ChEBI" id="CHEBI:456216"/>
        <dbReference type="EC" id="2.7.12.2"/>
    </reaction>
</comment>
<dbReference type="PROSITE" id="PS00107">
    <property type="entry name" value="PROTEIN_KINASE_ATP"/>
    <property type="match status" value="1"/>
</dbReference>
<dbReference type="Proteomes" id="UP000009168">
    <property type="component" value="Unassembled WGS sequence"/>
</dbReference>
<evidence type="ECO:0000256" key="6">
    <source>
        <dbReference type="ARBA" id="ARBA00038999"/>
    </source>
</evidence>
<accession>Q24FD1</accession>
<feature type="compositionally biased region" description="Low complexity" evidence="12">
    <location>
        <begin position="13"/>
        <end position="26"/>
    </location>
</feature>
<keyword evidence="15" id="KW-1185">Reference proteome</keyword>
<dbReference type="PROSITE" id="PS00108">
    <property type="entry name" value="PROTEIN_KINASE_ST"/>
    <property type="match status" value="1"/>
</dbReference>
<evidence type="ECO:0000256" key="5">
    <source>
        <dbReference type="ARBA" id="ARBA00038035"/>
    </source>
</evidence>
<evidence type="ECO:0000256" key="7">
    <source>
        <dbReference type="ARBA" id="ARBA00049014"/>
    </source>
</evidence>
<feature type="region of interest" description="Disordered" evidence="12">
    <location>
        <begin position="1"/>
        <end position="33"/>
    </location>
</feature>
<comment type="similarity">
    <text evidence="5">Belongs to the protein kinase superfamily. STE Ser/Thr protein kinase family. MAP kinase kinase subfamily.</text>
</comment>
<dbReference type="Gene3D" id="3.30.200.20">
    <property type="entry name" value="Phosphorylase Kinase, domain 1"/>
    <property type="match status" value="1"/>
</dbReference>
<dbReference type="EC" id="2.7.12.2" evidence="6"/>
<dbReference type="Gene3D" id="1.10.510.10">
    <property type="entry name" value="Transferase(Phosphotransferase) domain 1"/>
    <property type="match status" value="1"/>
</dbReference>
<feature type="compositionally biased region" description="Polar residues" evidence="12">
    <location>
        <begin position="1"/>
        <end position="12"/>
    </location>
</feature>
<evidence type="ECO:0000256" key="12">
    <source>
        <dbReference type="SAM" id="MobiDB-lite"/>
    </source>
</evidence>
<proteinExistence type="inferred from homology"/>
<evidence type="ECO:0000256" key="4">
    <source>
        <dbReference type="ARBA" id="ARBA00022840"/>
    </source>
</evidence>
<name>Q24FD1_TETTS</name>
<dbReference type="GeneID" id="7831703"/>
<dbReference type="Pfam" id="PF00069">
    <property type="entry name" value="Pkinase"/>
    <property type="match status" value="1"/>
</dbReference>
<dbReference type="GO" id="GO:0004708">
    <property type="term" value="F:MAP kinase kinase activity"/>
    <property type="evidence" value="ECO:0007669"/>
    <property type="project" value="UniProtKB-EC"/>
</dbReference>
<dbReference type="KEGG" id="tet:TTHERM_00865320"/>
<protein>
    <recommendedName>
        <fullName evidence="6">mitogen-activated protein kinase kinase</fullName>
        <ecNumber evidence="6">2.7.12.2</ecNumber>
    </recommendedName>
</protein>
<dbReference type="PANTHER" id="PTHR48013:SF9">
    <property type="entry name" value="DUAL SPECIFICITY MITOGEN-ACTIVATED PROTEIN KINASE KINASE 5"/>
    <property type="match status" value="1"/>
</dbReference>
<dbReference type="InParanoid" id="Q24FD1"/>
<dbReference type="SMART" id="SM00220">
    <property type="entry name" value="S_TKc"/>
    <property type="match status" value="1"/>
</dbReference>
<dbReference type="SUPFAM" id="SSF56112">
    <property type="entry name" value="Protein kinase-like (PK-like)"/>
    <property type="match status" value="1"/>
</dbReference>
<dbReference type="InterPro" id="IPR000719">
    <property type="entry name" value="Prot_kinase_dom"/>
</dbReference>
<dbReference type="InterPro" id="IPR017441">
    <property type="entry name" value="Protein_kinase_ATP_BS"/>
</dbReference>
<feature type="binding site" evidence="10">
    <location>
        <position position="109"/>
    </location>
    <ligand>
        <name>ATP</name>
        <dbReference type="ChEBI" id="CHEBI:30616"/>
    </ligand>
</feature>